<reference evidence="7" key="1">
    <citation type="submission" date="2022-12" db="EMBL/GenBank/DDBJ databases">
        <authorList>
            <person name="Brejova B."/>
        </authorList>
    </citation>
    <scope>NUCLEOTIDE SEQUENCE</scope>
</reference>
<evidence type="ECO:0000313" key="8">
    <source>
        <dbReference type="Proteomes" id="UP001152885"/>
    </source>
</evidence>
<evidence type="ECO:0008006" key="9">
    <source>
        <dbReference type="Google" id="ProtNLM"/>
    </source>
</evidence>
<protein>
    <recommendedName>
        <fullName evidence="9">Vacuolar protein sorting-associated protein 55</fullName>
    </recommendedName>
</protein>
<evidence type="ECO:0000256" key="2">
    <source>
        <dbReference type="ARBA" id="ARBA00005645"/>
    </source>
</evidence>
<comment type="similarity">
    <text evidence="2">Belongs to the OB-RGRP/VPS55 family.</text>
</comment>
<comment type="subcellular location">
    <subcellularLocation>
        <location evidence="1">Membrane</location>
        <topology evidence="1">Multi-pass membrane protein</topology>
    </subcellularLocation>
</comment>
<proteinExistence type="inferred from homology"/>
<dbReference type="GO" id="GO:0034424">
    <property type="term" value="C:Vps55/Vps68 complex"/>
    <property type="evidence" value="ECO:0007669"/>
    <property type="project" value="TreeGrafter"/>
</dbReference>
<keyword evidence="3 6" id="KW-0812">Transmembrane</keyword>
<feature type="transmembrane region" description="Helical" evidence="6">
    <location>
        <begin position="42"/>
        <end position="62"/>
    </location>
</feature>
<accession>A0A9W4XIM4</accession>
<dbReference type="Pfam" id="PF04133">
    <property type="entry name" value="Vps55"/>
    <property type="match status" value="1"/>
</dbReference>
<organism evidence="7 8">
    <name type="scientific">Candida verbasci</name>
    <dbReference type="NCBI Taxonomy" id="1227364"/>
    <lineage>
        <taxon>Eukaryota</taxon>
        <taxon>Fungi</taxon>
        <taxon>Dikarya</taxon>
        <taxon>Ascomycota</taxon>
        <taxon>Saccharomycotina</taxon>
        <taxon>Pichiomycetes</taxon>
        <taxon>Debaryomycetaceae</taxon>
        <taxon>Candida/Lodderomyces clade</taxon>
        <taxon>Candida</taxon>
    </lineage>
</organism>
<dbReference type="PANTHER" id="PTHR12050:SF0">
    <property type="entry name" value="RH04491P"/>
    <property type="match status" value="1"/>
</dbReference>
<evidence type="ECO:0000256" key="5">
    <source>
        <dbReference type="ARBA" id="ARBA00023136"/>
    </source>
</evidence>
<evidence type="ECO:0000256" key="1">
    <source>
        <dbReference type="ARBA" id="ARBA00004141"/>
    </source>
</evidence>
<dbReference type="GO" id="GO:0032511">
    <property type="term" value="P:late endosome to vacuole transport via multivesicular body sorting pathway"/>
    <property type="evidence" value="ECO:0007669"/>
    <property type="project" value="TreeGrafter"/>
</dbReference>
<feature type="transmembrane region" description="Helical" evidence="6">
    <location>
        <begin position="16"/>
        <end position="36"/>
    </location>
</feature>
<feature type="transmembrane region" description="Helical" evidence="6">
    <location>
        <begin position="83"/>
        <end position="105"/>
    </location>
</feature>
<sequence>MNSSIPSISKNPLNKIIGLSIILSIGFLLVILAGIYGNWFPIIIGIIFAIAHLPVAITKNLVSSNSSDYDFNFDSTTSLNSKFIIEIGQFITSFLLISGIYLPILLTHSKILTEFASALTIVGGLLIYGTVYSFSHYFDQVEDEDDGLTDLGGGVI</sequence>
<keyword evidence="4 6" id="KW-1133">Transmembrane helix</keyword>
<evidence type="ECO:0000256" key="4">
    <source>
        <dbReference type="ARBA" id="ARBA00022989"/>
    </source>
</evidence>
<dbReference type="EMBL" id="CANTUO010000006">
    <property type="protein sequence ID" value="CAI5760311.1"/>
    <property type="molecule type" value="Genomic_DNA"/>
</dbReference>
<name>A0A9W4XIM4_9ASCO</name>
<evidence type="ECO:0000256" key="6">
    <source>
        <dbReference type="SAM" id="Phobius"/>
    </source>
</evidence>
<dbReference type="InterPro" id="IPR007262">
    <property type="entry name" value="Vps55/LEPROT"/>
</dbReference>
<feature type="transmembrane region" description="Helical" evidence="6">
    <location>
        <begin position="111"/>
        <end position="131"/>
    </location>
</feature>
<keyword evidence="5 6" id="KW-0472">Membrane</keyword>
<dbReference type="AlphaFoldDB" id="A0A9W4XIM4"/>
<comment type="caution">
    <text evidence="7">The sequence shown here is derived from an EMBL/GenBank/DDBJ whole genome shotgun (WGS) entry which is preliminary data.</text>
</comment>
<dbReference type="PANTHER" id="PTHR12050">
    <property type="entry name" value="LEPTIN RECEPTOR-RELATED"/>
    <property type="match status" value="1"/>
</dbReference>
<evidence type="ECO:0000313" key="7">
    <source>
        <dbReference type="EMBL" id="CAI5760311.1"/>
    </source>
</evidence>
<dbReference type="Proteomes" id="UP001152885">
    <property type="component" value="Unassembled WGS sequence"/>
</dbReference>
<evidence type="ECO:0000256" key="3">
    <source>
        <dbReference type="ARBA" id="ARBA00022692"/>
    </source>
</evidence>
<gene>
    <name evidence="7" type="ORF">CANVERA_P4821</name>
</gene>
<dbReference type="OrthoDB" id="14246at2759"/>
<keyword evidence="8" id="KW-1185">Reference proteome</keyword>